<dbReference type="Proteomes" id="UP001204953">
    <property type="component" value="Unassembled WGS sequence"/>
</dbReference>
<dbReference type="RefSeq" id="WP_254012812.1">
    <property type="nucleotide sequence ID" value="NZ_JAMZMM010000164.1"/>
</dbReference>
<keyword evidence="2" id="KW-1185">Reference proteome</keyword>
<protein>
    <submittedName>
        <fullName evidence="1">Uncharacterized protein</fullName>
    </submittedName>
</protein>
<gene>
    <name evidence="1" type="ORF">NJ959_16545</name>
</gene>
<evidence type="ECO:0000313" key="2">
    <source>
        <dbReference type="Proteomes" id="UP001204953"/>
    </source>
</evidence>
<sequence>MKYTSETCNLHRTYLKITATVPHNNGNRYIKSLINIFAPTHQILAPESVKIDNPLGRYGNCQRSQNCIN</sequence>
<comment type="caution">
    <text evidence="1">The sequence shown here is derived from an EMBL/GenBank/DDBJ whole genome shotgun (WGS) entry which is preliminary data.</text>
</comment>
<name>A0AAE3GTI5_9CYAN</name>
<evidence type="ECO:0000313" key="1">
    <source>
        <dbReference type="EMBL" id="MCP2730044.1"/>
    </source>
</evidence>
<accession>A0AAE3GTI5</accession>
<proteinExistence type="predicted"/>
<dbReference type="AlphaFoldDB" id="A0AAE3GTI5"/>
<dbReference type="EMBL" id="JAMZMM010000164">
    <property type="protein sequence ID" value="MCP2730044.1"/>
    <property type="molecule type" value="Genomic_DNA"/>
</dbReference>
<organism evidence="1 2">
    <name type="scientific">Limnofasciculus baicalensis BBK-W-15</name>
    <dbReference type="NCBI Taxonomy" id="2699891"/>
    <lineage>
        <taxon>Bacteria</taxon>
        <taxon>Bacillati</taxon>
        <taxon>Cyanobacteriota</taxon>
        <taxon>Cyanophyceae</taxon>
        <taxon>Coleofasciculales</taxon>
        <taxon>Coleofasciculaceae</taxon>
        <taxon>Limnofasciculus</taxon>
        <taxon>Limnofasciculus baicalensis</taxon>
    </lineage>
</organism>
<reference evidence="1" key="1">
    <citation type="submission" date="2022-06" db="EMBL/GenBank/DDBJ databases">
        <title>New cyanobacteria of genus Symplocastrum in benthos of Lake Baikal.</title>
        <authorList>
            <person name="Sorokovikova E."/>
            <person name="Tikhonova I."/>
            <person name="Krasnopeev A."/>
            <person name="Evseev P."/>
            <person name="Gladkikh A."/>
            <person name="Belykh O."/>
        </authorList>
    </citation>
    <scope>NUCLEOTIDE SEQUENCE</scope>
    <source>
        <strain evidence="1">BBK-W-15</strain>
    </source>
</reference>